<protein>
    <recommendedName>
        <fullName evidence="4">Myb-like domain-containing protein</fullName>
    </recommendedName>
</protein>
<feature type="region of interest" description="Disordered" evidence="1">
    <location>
        <begin position="180"/>
        <end position="252"/>
    </location>
</feature>
<proteinExistence type="predicted"/>
<keyword evidence="3" id="KW-1185">Reference proteome</keyword>
<dbReference type="Proteomes" id="UP001562354">
    <property type="component" value="Unassembled WGS sequence"/>
</dbReference>
<feature type="compositionally biased region" description="Low complexity" evidence="1">
    <location>
        <begin position="107"/>
        <end position="124"/>
    </location>
</feature>
<name>A0ABR3PKM5_9PEZI</name>
<evidence type="ECO:0000313" key="3">
    <source>
        <dbReference type="Proteomes" id="UP001562354"/>
    </source>
</evidence>
<evidence type="ECO:0000256" key="1">
    <source>
        <dbReference type="SAM" id="MobiDB-lite"/>
    </source>
</evidence>
<sequence>MPQRPPNIPRVSLFDIFIGKGRTIRGNPGPPGFPLLETRYLLNQRPPKRDKTTSAGAQIVAVVESDEAAKDEKTTGDDSANDKPADANSKKADETKDEEPKANSNGSKRQNSSTKSQTKSSRTKNASKEEMPTGAIDAFVFTPEEDAELIKLKSENKSWKTIAKQMQLPQGLLKARFKQLEAAAAAADKSTSAVKSEEKRTSKRSSSRHHHTSRESNEPTKPGTKPNSVAPSKKSSRPPPPPPPPASTAFSSIFELKEDESFSFSDLQLLVDLLEADARRVWDRVASAFFDRTGRRILPGEVKAKMRGLR</sequence>
<organism evidence="2 3">
    <name type="scientific">Neodothiora populina</name>
    <dbReference type="NCBI Taxonomy" id="2781224"/>
    <lineage>
        <taxon>Eukaryota</taxon>
        <taxon>Fungi</taxon>
        <taxon>Dikarya</taxon>
        <taxon>Ascomycota</taxon>
        <taxon>Pezizomycotina</taxon>
        <taxon>Dothideomycetes</taxon>
        <taxon>Dothideomycetidae</taxon>
        <taxon>Dothideales</taxon>
        <taxon>Dothioraceae</taxon>
        <taxon>Neodothiora</taxon>
    </lineage>
</organism>
<feature type="region of interest" description="Disordered" evidence="1">
    <location>
        <begin position="44"/>
        <end position="141"/>
    </location>
</feature>
<evidence type="ECO:0000313" key="2">
    <source>
        <dbReference type="EMBL" id="KAL1306701.1"/>
    </source>
</evidence>
<accession>A0ABR3PKM5</accession>
<gene>
    <name evidence="2" type="ORF">AAFC00_005371</name>
</gene>
<dbReference type="RefSeq" id="XP_069202973.1">
    <property type="nucleotide sequence ID" value="XM_069345146.1"/>
</dbReference>
<comment type="caution">
    <text evidence="2">The sequence shown here is derived from an EMBL/GenBank/DDBJ whole genome shotgun (WGS) entry which is preliminary data.</text>
</comment>
<evidence type="ECO:0008006" key="4">
    <source>
        <dbReference type="Google" id="ProtNLM"/>
    </source>
</evidence>
<feature type="compositionally biased region" description="Pro residues" evidence="1">
    <location>
        <begin position="237"/>
        <end position="246"/>
    </location>
</feature>
<dbReference type="EMBL" id="JBFMKM010000004">
    <property type="protein sequence ID" value="KAL1306701.1"/>
    <property type="molecule type" value="Genomic_DNA"/>
</dbReference>
<reference evidence="2 3" key="1">
    <citation type="submission" date="2024-07" db="EMBL/GenBank/DDBJ databases">
        <title>Draft sequence of the Neodothiora populina.</title>
        <authorList>
            <person name="Drown D.D."/>
            <person name="Schuette U.S."/>
            <person name="Buechlein A.B."/>
            <person name="Rusch D.R."/>
            <person name="Winton L.W."/>
            <person name="Adams G.A."/>
        </authorList>
    </citation>
    <scope>NUCLEOTIDE SEQUENCE [LARGE SCALE GENOMIC DNA]</scope>
    <source>
        <strain evidence="2 3">CPC 39397</strain>
    </source>
</reference>
<dbReference type="GeneID" id="95979070"/>
<feature type="compositionally biased region" description="Basic and acidic residues" evidence="1">
    <location>
        <begin position="67"/>
        <end position="101"/>
    </location>
</feature>
<dbReference type="Pfam" id="PF13921">
    <property type="entry name" value="Myb_DNA-bind_6"/>
    <property type="match status" value="1"/>
</dbReference>
<feature type="compositionally biased region" description="Basic residues" evidence="1">
    <location>
        <begin position="201"/>
        <end position="212"/>
    </location>
</feature>